<dbReference type="Gene3D" id="3.40.50.300">
    <property type="entry name" value="P-loop containing nucleotide triphosphate hydrolases"/>
    <property type="match status" value="1"/>
</dbReference>
<sequence>MRREYRLHDALERLMQGPGKGLDYVFIDCPPSLGLLTLNAMVIAQEMLIPIQCEYYALEGLTQAHQDGRDGAQASQPPGSACRRSC</sequence>
<dbReference type="InterPro" id="IPR025669">
    <property type="entry name" value="AAA_dom"/>
</dbReference>
<keyword evidence="4" id="KW-1185">Reference proteome</keyword>
<comment type="caution">
    <text evidence="3">The sequence shown here is derived from an EMBL/GenBank/DDBJ whole genome shotgun (WGS) entry which is preliminary data.</text>
</comment>
<feature type="region of interest" description="Disordered" evidence="1">
    <location>
        <begin position="67"/>
        <end position="86"/>
    </location>
</feature>
<evidence type="ECO:0000313" key="4">
    <source>
        <dbReference type="Proteomes" id="UP001157125"/>
    </source>
</evidence>
<feature type="domain" description="AAA" evidence="2">
    <location>
        <begin position="3"/>
        <end position="63"/>
    </location>
</feature>
<dbReference type="InterPro" id="IPR027417">
    <property type="entry name" value="P-loop_NTPase"/>
</dbReference>
<dbReference type="Pfam" id="PF13614">
    <property type="entry name" value="AAA_31"/>
    <property type="match status" value="1"/>
</dbReference>
<dbReference type="InterPro" id="IPR050678">
    <property type="entry name" value="DNA_Partitioning_ATPase"/>
</dbReference>
<dbReference type="PANTHER" id="PTHR13696">
    <property type="entry name" value="P-LOOP CONTAINING NUCLEOSIDE TRIPHOSPHATE HYDROLASE"/>
    <property type="match status" value="1"/>
</dbReference>
<evidence type="ECO:0000259" key="2">
    <source>
        <dbReference type="Pfam" id="PF13614"/>
    </source>
</evidence>
<dbReference type="Proteomes" id="UP001157125">
    <property type="component" value="Unassembled WGS sequence"/>
</dbReference>
<reference evidence="4" key="1">
    <citation type="journal article" date="2019" name="Int. J. Syst. Evol. Microbiol.">
        <title>The Global Catalogue of Microorganisms (GCM) 10K type strain sequencing project: providing services to taxonomists for standard genome sequencing and annotation.</title>
        <authorList>
            <consortium name="The Broad Institute Genomics Platform"/>
            <consortium name="The Broad Institute Genome Sequencing Center for Infectious Disease"/>
            <person name="Wu L."/>
            <person name="Ma J."/>
        </authorList>
    </citation>
    <scope>NUCLEOTIDE SEQUENCE [LARGE SCALE GENOMIC DNA]</scope>
    <source>
        <strain evidence="4">NBRC 112299</strain>
    </source>
</reference>
<dbReference type="CDD" id="cd02042">
    <property type="entry name" value="ParAB_family"/>
    <property type="match status" value="1"/>
</dbReference>
<evidence type="ECO:0000313" key="3">
    <source>
        <dbReference type="EMBL" id="GMA35760.1"/>
    </source>
</evidence>
<dbReference type="EMBL" id="BSUN01000001">
    <property type="protein sequence ID" value="GMA35760.1"/>
    <property type="molecule type" value="Genomic_DNA"/>
</dbReference>
<dbReference type="PANTHER" id="PTHR13696:SF52">
    <property type="entry name" value="PARA FAMILY PROTEIN CT_582"/>
    <property type="match status" value="1"/>
</dbReference>
<name>A0ABQ6IEQ8_9MICO</name>
<accession>A0ABQ6IEQ8</accession>
<gene>
    <name evidence="3" type="ORF">GCM10025876_19640</name>
</gene>
<protein>
    <recommendedName>
        <fullName evidence="2">AAA domain-containing protein</fullName>
    </recommendedName>
</protein>
<organism evidence="3 4">
    <name type="scientific">Demequina litorisediminis</name>
    <dbReference type="NCBI Taxonomy" id="1849022"/>
    <lineage>
        <taxon>Bacteria</taxon>
        <taxon>Bacillati</taxon>
        <taxon>Actinomycetota</taxon>
        <taxon>Actinomycetes</taxon>
        <taxon>Micrococcales</taxon>
        <taxon>Demequinaceae</taxon>
        <taxon>Demequina</taxon>
    </lineage>
</organism>
<evidence type="ECO:0000256" key="1">
    <source>
        <dbReference type="SAM" id="MobiDB-lite"/>
    </source>
</evidence>
<proteinExistence type="predicted"/>
<dbReference type="SUPFAM" id="SSF52540">
    <property type="entry name" value="P-loop containing nucleoside triphosphate hydrolases"/>
    <property type="match status" value="1"/>
</dbReference>